<sequence>MSFDTRGDPSPADRLPLDLLVVTFVSLATLVLAAFWTGGGVVRTGFGVVFVVFCPGYALVSVLFPGRTSHVPNRLSSIRERRMSPVVISGLERVVASIAASVVLVPLVGFFAHYTRWGVRPTAMLLAVAGLTVALSAVAAVRRLRLLPDDRFGVASLALPQRLAAWVREPDRPARTALNVFLVVGLVGAIAGIGLAAATATSGERYTEFYLLGDDPDTGNGVADEYPERLTIDGGAEVRVGIENREADAQSYTVVAQLQRLDDDGERIVERVEIDRFTARLEPGESIEQRRAIAPEMDGEELRLVYLLYIDAPPTDPNAENAYRSVHVWVDGAETDAAGE</sequence>
<feature type="transmembrane region" description="Helical" evidence="1">
    <location>
        <begin position="86"/>
        <end position="111"/>
    </location>
</feature>
<feature type="domain" description="DUF1616" evidence="2">
    <location>
        <begin position="21"/>
        <end position="331"/>
    </location>
</feature>
<accession>A0ABD5SC12</accession>
<reference evidence="3 4" key="1">
    <citation type="journal article" date="2019" name="Int. J. Syst. Evol. Microbiol.">
        <title>The Global Catalogue of Microorganisms (GCM) 10K type strain sequencing project: providing services to taxonomists for standard genome sequencing and annotation.</title>
        <authorList>
            <consortium name="The Broad Institute Genomics Platform"/>
            <consortium name="The Broad Institute Genome Sequencing Center for Infectious Disease"/>
            <person name="Wu L."/>
            <person name="Ma J."/>
        </authorList>
    </citation>
    <scope>NUCLEOTIDE SEQUENCE [LARGE SCALE GENOMIC DNA]</scope>
    <source>
        <strain evidence="3 4">CGMCC 1.3239</strain>
    </source>
</reference>
<feature type="transmembrane region" description="Helical" evidence="1">
    <location>
        <begin position="178"/>
        <end position="198"/>
    </location>
</feature>
<dbReference type="PIRSF" id="PIRSF018671">
    <property type="entry name" value="UCP018671"/>
    <property type="match status" value="1"/>
</dbReference>
<dbReference type="EMBL" id="JBHSWW010000133">
    <property type="protein sequence ID" value="MFC6753717.1"/>
    <property type="molecule type" value="Genomic_DNA"/>
</dbReference>
<keyword evidence="1" id="KW-0812">Transmembrane</keyword>
<keyword evidence="1" id="KW-0472">Membrane</keyword>
<gene>
    <name evidence="3" type="ORF">ACFQEU_09630</name>
</gene>
<keyword evidence="4" id="KW-1185">Reference proteome</keyword>
<feature type="transmembrane region" description="Helical" evidence="1">
    <location>
        <begin position="123"/>
        <end position="141"/>
    </location>
</feature>
<name>A0ABD5SC12_9EURY</name>
<feature type="transmembrane region" description="Helical" evidence="1">
    <location>
        <begin position="45"/>
        <end position="65"/>
    </location>
</feature>
<protein>
    <submittedName>
        <fullName evidence="3">DUF1616 domain-containing protein</fullName>
    </submittedName>
</protein>
<keyword evidence="1" id="KW-1133">Transmembrane helix</keyword>
<dbReference type="Pfam" id="PF07760">
    <property type="entry name" value="DUF1616"/>
    <property type="match status" value="1"/>
</dbReference>
<evidence type="ECO:0000256" key="1">
    <source>
        <dbReference type="SAM" id="Phobius"/>
    </source>
</evidence>
<evidence type="ECO:0000313" key="3">
    <source>
        <dbReference type="EMBL" id="MFC6753717.1"/>
    </source>
</evidence>
<dbReference type="AlphaFoldDB" id="A0ABD5SC12"/>
<feature type="transmembrane region" description="Helical" evidence="1">
    <location>
        <begin position="20"/>
        <end position="39"/>
    </location>
</feature>
<evidence type="ECO:0000259" key="2">
    <source>
        <dbReference type="Pfam" id="PF07760"/>
    </source>
</evidence>
<evidence type="ECO:0000313" key="4">
    <source>
        <dbReference type="Proteomes" id="UP001596442"/>
    </source>
</evidence>
<dbReference type="InterPro" id="IPR014495">
    <property type="entry name" value="UCP018671"/>
</dbReference>
<comment type="caution">
    <text evidence="3">The sequence shown here is derived from an EMBL/GenBank/DDBJ whole genome shotgun (WGS) entry which is preliminary data.</text>
</comment>
<organism evidence="3 4">
    <name type="scientific">Halorubrum tibetense</name>
    <dbReference type="NCBI Taxonomy" id="175631"/>
    <lineage>
        <taxon>Archaea</taxon>
        <taxon>Methanobacteriati</taxon>
        <taxon>Methanobacteriota</taxon>
        <taxon>Stenosarchaea group</taxon>
        <taxon>Halobacteria</taxon>
        <taxon>Halobacteriales</taxon>
        <taxon>Haloferacaceae</taxon>
        <taxon>Halorubrum</taxon>
    </lineage>
</organism>
<dbReference type="RefSeq" id="WP_379781576.1">
    <property type="nucleotide sequence ID" value="NZ_JBHSWW010000133.1"/>
</dbReference>
<dbReference type="Proteomes" id="UP001596442">
    <property type="component" value="Unassembled WGS sequence"/>
</dbReference>
<proteinExistence type="predicted"/>
<dbReference type="InterPro" id="IPR011674">
    <property type="entry name" value="DUF1616"/>
</dbReference>